<name>H7EIE9_9SPIR</name>
<dbReference type="PATRIC" id="fig|907348.3.peg.591"/>
<protein>
    <recommendedName>
        <fullName evidence="4">Lipoprotein</fullName>
    </recommendedName>
</protein>
<dbReference type="EMBL" id="AGRW01000036">
    <property type="protein sequence ID" value="EIC02600.1"/>
    <property type="molecule type" value="Genomic_DNA"/>
</dbReference>
<dbReference type="AlphaFoldDB" id="H7EIE9"/>
<evidence type="ECO:0000313" key="3">
    <source>
        <dbReference type="Proteomes" id="UP000003571"/>
    </source>
</evidence>
<proteinExistence type="predicted"/>
<keyword evidence="1" id="KW-0732">Signal</keyword>
<dbReference type="PROSITE" id="PS51257">
    <property type="entry name" value="PROKAR_LIPOPROTEIN"/>
    <property type="match status" value="1"/>
</dbReference>
<keyword evidence="3" id="KW-1185">Reference proteome</keyword>
<accession>H7EIE9</accession>
<sequence length="200" mass="21353">MKKIIGAVFSAVLLGTFAGCATKPTGDARDTAAFKQNEEMGLPSWVGQQFKSRYNKNGYYWRGPVDEEGYFASGEAKYADVKSSTTAADLDGKAQIAFYIKQEVNAIAQQESVAAGADGESSQELKDFQSAVASVKIAGIIRADRFIGDDGTVYVLMFVPDSEIKKALPANSEFARRVVEKYLGSFADDGSGSEGAPSAN</sequence>
<evidence type="ECO:0000313" key="2">
    <source>
        <dbReference type="EMBL" id="EIC02600.1"/>
    </source>
</evidence>
<dbReference type="RefSeq" id="WP_002702706.1">
    <property type="nucleotide sequence ID" value="NZ_AGRW01000036.1"/>
</dbReference>
<feature type="signal peptide" evidence="1">
    <location>
        <begin position="1"/>
        <end position="21"/>
    </location>
</feature>
<comment type="caution">
    <text evidence="2">The sequence shown here is derived from an EMBL/GenBank/DDBJ whole genome shotgun (WGS) entry which is preliminary data.</text>
</comment>
<reference evidence="2 3" key="1">
    <citation type="submission" date="2011-09" db="EMBL/GenBank/DDBJ databases">
        <title>The draft genome of Treponema saccharophilum DSM 2985.</title>
        <authorList>
            <consortium name="US DOE Joint Genome Institute (JGI-PGF)"/>
            <person name="Lucas S."/>
            <person name="Copeland A."/>
            <person name="Lapidus A."/>
            <person name="Glavina del Rio T."/>
            <person name="Dalin E."/>
            <person name="Tice H."/>
            <person name="Bruce D."/>
            <person name="Goodwin L."/>
            <person name="Pitluck S."/>
            <person name="Peters L."/>
            <person name="Kyrpides N."/>
            <person name="Mavromatis K."/>
            <person name="Ivanova N."/>
            <person name="Markowitz V."/>
            <person name="Cheng J.-F."/>
            <person name="Hugenholtz P."/>
            <person name="Woyke T."/>
            <person name="Wu D."/>
            <person name="Gronow S."/>
            <person name="Wellnitz S."/>
            <person name="Brambilla E."/>
            <person name="Klenk H.-P."/>
            <person name="Eisen J.A."/>
        </authorList>
    </citation>
    <scope>NUCLEOTIDE SEQUENCE [LARGE SCALE GENOMIC DNA]</scope>
    <source>
        <strain evidence="2 3">DSM 2985</strain>
    </source>
</reference>
<dbReference type="Proteomes" id="UP000003571">
    <property type="component" value="Unassembled WGS sequence"/>
</dbReference>
<evidence type="ECO:0000256" key="1">
    <source>
        <dbReference type="SAM" id="SignalP"/>
    </source>
</evidence>
<organism evidence="2 3">
    <name type="scientific">Treponema saccharophilum DSM 2985</name>
    <dbReference type="NCBI Taxonomy" id="907348"/>
    <lineage>
        <taxon>Bacteria</taxon>
        <taxon>Pseudomonadati</taxon>
        <taxon>Spirochaetota</taxon>
        <taxon>Spirochaetia</taxon>
        <taxon>Spirochaetales</taxon>
        <taxon>Treponemataceae</taxon>
        <taxon>Treponema</taxon>
    </lineage>
</organism>
<feature type="chain" id="PRO_5003608693" description="Lipoprotein" evidence="1">
    <location>
        <begin position="22"/>
        <end position="200"/>
    </location>
</feature>
<gene>
    <name evidence="2" type="ORF">TresaDRAFT_1880</name>
</gene>
<evidence type="ECO:0008006" key="4">
    <source>
        <dbReference type="Google" id="ProtNLM"/>
    </source>
</evidence>
<dbReference type="STRING" id="907348.TresaDRAFT_1880"/>